<proteinExistence type="inferred from homology"/>
<dbReference type="Gene3D" id="2.130.10.10">
    <property type="entry name" value="YVTN repeat-like/Quinoprotein amine dehydrogenase"/>
    <property type="match status" value="1"/>
</dbReference>
<feature type="compositionally biased region" description="Low complexity" evidence="5">
    <location>
        <begin position="253"/>
        <end position="265"/>
    </location>
</feature>
<feature type="compositionally biased region" description="Polar residues" evidence="5">
    <location>
        <begin position="363"/>
        <end position="372"/>
    </location>
</feature>
<dbReference type="InterPro" id="IPR036322">
    <property type="entry name" value="WD40_repeat_dom_sf"/>
</dbReference>
<dbReference type="STRING" id="578462.A0A0L0T351"/>
<dbReference type="SUPFAM" id="SSF50978">
    <property type="entry name" value="WD40 repeat-like"/>
    <property type="match status" value="1"/>
</dbReference>
<evidence type="ECO:0000256" key="5">
    <source>
        <dbReference type="SAM" id="MobiDB-lite"/>
    </source>
</evidence>
<evidence type="ECO:0000313" key="7">
    <source>
        <dbReference type="Proteomes" id="UP000054350"/>
    </source>
</evidence>
<dbReference type="InterPro" id="IPR001680">
    <property type="entry name" value="WD40_rpt"/>
</dbReference>
<dbReference type="VEuPathDB" id="FungiDB:AMAG_13998"/>
<feature type="compositionally biased region" description="Polar residues" evidence="5">
    <location>
        <begin position="234"/>
        <end position="243"/>
    </location>
</feature>
<accession>A0A0L0T351</accession>
<gene>
    <name evidence="6" type="ORF">AMAG_13998</name>
</gene>
<evidence type="ECO:0000256" key="4">
    <source>
        <dbReference type="PROSITE-ProRule" id="PRU00221"/>
    </source>
</evidence>
<reference evidence="6 7" key="1">
    <citation type="submission" date="2009-11" db="EMBL/GenBank/DDBJ databases">
        <title>Annotation of Allomyces macrogynus ATCC 38327.</title>
        <authorList>
            <consortium name="The Broad Institute Genome Sequencing Platform"/>
            <person name="Russ C."/>
            <person name="Cuomo C."/>
            <person name="Burger G."/>
            <person name="Gray M.W."/>
            <person name="Holland P.W.H."/>
            <person name="King N."/>
            <person name="Lang F.B.F."/>
            <person name="Roger A.J."/>
            <person name="Ruiz-Trillo I."/>
            <person name="Young S.K."/>
            <person name="Zeng Q."/>
            <person name="Gargeya S."/>
            <person name="Fitzgerald M."/>
            <person name="Haas B."/>
            <person name="Abouelleil A."/>
            <person name="Alvarado L."/>
            <person name="Arachchi H.M."/>
            <person name="Berlin A."/>
            <person name="Chapman S.B."/>
            <person name="Gearin G."/>
            <person name="Goldberg J."/>
            <person name="Griggs A."/>
            <person name="Gujja S."/>
            <person name="Hansen M."/>
            <person name="Heiman D."/>
            <person name="Howarth C."/>
            <person name="Larimer J."/>
            <person name="Lui A."/>
            <person name="MacDonald P.J.P."/>
            <person name="McCowen C."/>
            <person name="Montmayeur A."/>
            <person name="Murphy C."/>
            <person name="Neiman D."/>
            <person name="Pearson M."/>
            <person name="Priest M."/>
            <person name="Roberts A."/>
            <person name="Saif S."/>
            <person name="Shea T."/>
            <person name="Sisk P."/>
            <person name="Stolte C."/>
            <person name="Sykes S."/>
            <person name="Wortman J."/>
            <person name="Nusbaum C."/>
            <person name="Birren B."/>
        </authorList>
    </citation>
    <scope>NUCLEOTIDE SEQUENCE [LARGE SCALE GENOMIC DNA]</scope>
    <source>
        <strain evidence="6 7">ATCC 38327</strain>
    </source>
</reference>
<dbReference type="eggNOG" id="KOG2111">
    <property type="taxonomic scope" value="Eukaryota"/>
</dbReference>
<dbReference type="EMBL" id="GG745359">
    <property type="protein sequence ID" value="KNE69142.1"/>
    <property type="molecule type" value="Genomic_DNA"/>
</dbReference>
<dbReference type="Pfam" id="PF21032">
    <property type="entry name" value="PROPPIN"/>
    <property type="match status" value="1"/>
</dbReference>
<feature type="region of interest" description="Disordered" evidence="5">
    <location>
        <begin position="467"/>
        <end position="497"/>
    </location>
</feature>
<protein>
    <submittedName>
        <fullName evidence="6">Uncharacterized protein</fullName>
    </submittedName>
</protein>
<keyword evidence="2" id="KW-0677">Repeat</keyword>
<feature type="repeat" description="WD" evidence="4">
    <location>
        <begin position="281"/>
        <end position="323"/>
    </location>
</feature>
<reference evidence="7" key="2">
    <citation type="submission" date="2009-11" db="EMBL/GenBank/DDBJ databases">
        <title>The Genome Sequence of Allomyces macrogynus strain ATCC 38327.</title>
        <authorList>
            <consortium name="The Broad Institute Genome Sequencing Platform"/>
            <person name="Russ C."/>
            <person name="Cuomo C."/>
            <person name="Shea T."/>
            <person name="Young S.K."/>
            <person name="Zeng Q."/>
            <person name="Koehrsen M."/>
            <person name="Haas B."/>
            <person name="Borodovsky M."/>
            <person name="Guigo R."/>
            <person name="Alvarado L."/>
            <person name="Berlin A."/>
            <person name="Borenstein D."/>
            <person name="Chen Z."/>
            <person name="Engels R."/>
            <person name="Freedman E."/>
            <person name="Gellesch M."/>
            <person name="Goldberg J."/>
            <person name="Griggs A."/>
            <person name="Gujja S."/>
            <person name="Heiman D."/>
            <person name="Hepburn T."/>
            <person name="Howarth C."/>
            <person name="Jen D."/>
            <person name="Larson L."/>
            <person name="Lewis B."/>
            <person name="Mehta T."/>
            <person name="Park D."/>
            <person name="Pearson M."/>
            <person name="Roberts A."/>
            <person name="Saif S."/>
            <person name="Shenoy N."/>
            <person name="Sisk P."/>
            <person name="Stolte C."/>
            <person name="Sykes S."/>
            <person name="Walk T."/>
            <person name="White J."/>
            <person name="Yandava C."/>
            <person name="Burger G."/>
            <person name="Gray M.W."/>
            <person name="Holland P.W.H."/>
            <person name="King N."/>
            <person name="Lang F.B.F."/>
            <person name="Roger A.J."/>
            <person name="Ruiz-Trillo I."/>
            <person name="Lander E."/>
            <person name="Nusbaum C."/>
        </authorList>
    </citation>
    <scope>NUCLEOTIDE SEQUENCE [LARGE SCALE GENOMIC DNA]</scope>
    <source>
        <strain evidence="7">ATCC 38327</strain>
    </source>
</reference>
<dbReference type="InterPro" id="IPR015943">
    <property type="entry name" value="WD40/YVTN_repeat-like_dom_sf"/>
</dbReference>
<dbReference type="InterPro" id="IPR048720">
    <property type="entry name" value="PROPPIN"/>
</dbReference>
<feature type="region of interest" description="Disordered" evidence="5">
    <location>
        <begin position="213"/>
        <end position="270"/>
    </location>
</feature>
<keyword evidence="1 4" id="KW-0853">WD repeat</keyword>
<feature type="region of interest" description="Disordered" evidence="5">
    <location>
        <begin position="363"/>
        <end position="396"/>
    </location>
</feature>
<evidence type="ECO:0000256" key="3">
    <source>
        <dbReference type="ARBA" id="ARBA00025740"/>
    </source>
</evidence>
<dbReference type="Proteomes" id="UP000054350">
    <property type="component" value="Unassembled WGS sequence"/>
</dbReference>
<dbReference type="PROSITE" id="PS50082">
    <property type="entry name" value="WD_REPEATS_2"/>
    <property type="match status" value="1"/>
</dbReference>
<keyword evidence="7" id="KW-1185">Reference proteome</keyword>
<evidence type="ECO:0000313" key="6">
    <source>
        <dbReference type="EMBL" id="KNE69142.1"/>
    </source>
</evidence>
<sequence>MTSSAVLAAAAAAAGSVPPALPTSAHAPHRFAFNQDGDCVCVAYGARIAVFSFAAHGALKLKSHFAVTQAHAPVHAATMLHKTNILAFLAGARRKKVKLYDDRRKRAVLDVEYPYPVARCVLRRDTLVATTVATVHVHRLPTRAGEAAAVPLFERPLAATAASGGGLLAVSAAADRLVVVTDAPSGPHRGGHVQILDLTPLLAVPPVKSTVPANAHADGINGDSSDLDDHFSDAVTSLPSSPDMSMPGRRARSSGSANTSATATAHVPPIPPLPASHARLLRVHASSVRALALAADGTRLATASARGTLVRVWDVPTGALIRELRRGVDSATISSLAFDPTGTRLLVASDKGTVHVFHVPKMLSTTGTPTQGRSRHASAAAAATDPRLRSTSSGSLHDPTVAAAWQHVDATATAPTAGSDGDDQAWVPVDAPADVGAANPRSQLAFLTPILPAYFASEWAFATFHVPLDDDPRPQRRRRSGSGSAGSATPVAAFRPRRATADELDPPVDLTVCFVRDADKALVTSTDGRMWRFAFDAARGGEGVLDGMWRVVWPEDPARGPFLDEF</sequence>
<dbReference type="PANTHER" id="PTHR11227">
    <property type="entry name" value="WD-REPEAT PROTEIN INTERACTING WITH PHOSPHOINOSIDES WIPI -RELATED"/>
    <property type="match status" value="1"/>
</dbReference>
<dbReference type="AlphaFoldDB" id="A0A0L0T351"/>
<dbReference type="SMART" id="SM00320">
    <property type="entry name" value="WD40"/>
    <property type="match status" value="2"/>
</dbReference>
<evidence type="ECO:0000256" key="1">
    <source>
        <dbReference type="ARBA" id="ARBA00022574"/>
    </source>
</evidence>
<organism evidence="6 7">
    <name type="scientific">Allomyces macrogynus (strain ATCC 38327)</name>
    <name type="common">Allomyces javanicus var. macrogynus</name>
    <dbReference type="NCBI Taxonomy" id="578462"/>
    <lineage>
        <taxon>Eukaryota</taxon>
        <taxon>Fungi</taxon>
        <taxon>Fungi incertae sedis</taxon>
        <taxon>Blastocladiomycota</taxon>
        <taxon>Blastocladiomycetes</taxon>
        <taxon>Blastocladiales</taxon>
        <taxon>Blastocladiaceae</taxon>
        <taxon>Allomyces</taxon>
    </lineage>
</organism>
<comment type="similarity">
    <text evidence="3">Belongs to the WD repeat PROPPIN family.</text>
</comment>
<dbReference type="OrthoDB" id="1667587at2759"/>
<evidence type="ECO:0000256" key="2">
    <source>
        <dbReference type="ARBA" id="ARBA00022737"/>
    </source>
</evidence>
<dbReference type="GO" id="GO:0005737">
    <property type="term" value="C:cytoplasm"/>
    <property type="evidence" value="ECO:0007669"/>
    <property type="project" value="UniProtKB-ARBA"/>
</dbReference>
<name>A0A0L0T351_ALLM3</name>